<evidence type="ECO:0000313" key="2">
    <source>
        <dbReference type="EMBL" id="MFD0906157.1"/>
    </source>
</evidence>
<keyword evidence="3" id="KW-1185">Reference proteome</keyword>
<feature type="non-terminal residue" evidence="2">
    <location>
        <position position="526"/>
    </location>
</feature>
<gene>
    <name evidence="2" type="ORF">ACFQ11_37695</name>
</gene>
<proteinExistence type="predicted"/>
<protein>
    <submittedName>
        <fullName evidence="2">Uncharacterized protein</fullName>
    </submittedName>
</protein>
<sequence length="526" mass="56060">AAAALHAALPLGLAARGAADPAAARAAAETLHAAPPDDLDALAEDADRAERDAAELRDRAPRAVHREPDPELSWMPARAELPPDPPITAREAADLVALLAGETPERRARPEQRDVDPGALPSAAYVRTLVDAERAAAERAGRADTELARLLRDADVTLVARLDGAAATVGAALHDLGLDGHPGGWNPADLAVRAFADALAERRPAVWARVTEMAARAGWAERALAGMGGRRVELPPGELHLRRLAGVAQELRTYLADGGTLKRGPLRSQPQRQAEILLQYATVDGEPPTTPELLDLVFTDLMVRMTCQELQYVWEAAGISFPADLPPAERVNRFVRAHTRLARLHETLPAVNETRELLRRAGLDVPLNHPLQWHAYATALRGALEGLGVDRAAADLDALRDSIGPAGPADPPELAAALAAIDARDADAYGRALAALAQARHERALQLRCGELLDRVRAVHPDLAHLLVATDGDDAWRARVRRWDDAWTWARGAGLTPAEARHRAAVAEAEAAAAAARADLAAASAR</sequence>
<feature type="region of interest" description="Disordered" evidence="1">
    <location>
        <begin position="27"/>
        <end position="78"/>
    </location>
</feature>
<comment type="caution">
    <text evidence="2">The sequence shown here is derived from an EMBL/GenBank/DDBJ whole genome shotgun (WGS) entry which is preliminary data.</text>
</comment>
<name>A0ABW3F4E5_9ACTN</name>
<feature type="compositionally biased region" description="Basic and acidic residues" evidence="1">
    <location>
        <begin position="45"/>
        <end position="69"/>
    </location>
</feature>
<evidence type="ECO:0000256" key="1">
    <source>
        <dbReference type="SAM" id="MobiDB-lite"/>
    </source>
</evidence>
<dbReference type="EMBL" id="JBHTJA010000246">
    <property type="protein sequence ID" value="MFD0906157.1"/>
    <property type="molecule type" value="Genomic_DNA"/>
</dbReference>
<evidence type="ECO:0000313" key="3">
    <source>
        <dbReference type="Proteomes" id="UP001596972"/>
    </source>
</evidence>
<feature type="compositionally biased region" description="Low complexity" evidence="1">
    <location>
        <begin position="27"/>
        <end position="36"/>
    </location>
</feature>
<organism evidence="2 3">
    <name type="scientific">Actinomadura sediminis</name>
    <dbReference type="NCBI Taxonomy" id="1038904"/>
    <lineage>
        <taxon>Bacteria</taxon>
        <taxon>Bacillati</taxon>
        <taxon>Actinomycetota</taxon>
        <taxon>Actinomycetes</taxon>
        <taxon>Streptosporangiales</taxon>
        <taxon>Thermomonosporaceae</taxon>
        <taxon>Actinomadura</taxon>
    </lineage>
</organism>
<feature type="non-terminal residue" evidence="2">
    <location>
        <position position="1"/>
    </location>
</feature>
<dbReference type="Proteomes" id="UP001596972">
    <property type="component" value="Unassembled WGS sequence"/>
</dbReference>
<reference evidence="3" key="1">
    <citation type="journal article" date="2019" name="Int. J. Syst. Evol. Microbiol.">
        <title>The Global Catalogue of Microorganisms (GCM) 10K type strain sequencing project: providing services to taxonomists for standard genome sequencing and annotation.</title>
        <authorList>
            <consortium name="The Broad Institute Genomics Platform"/>
            <consortium name="The Broad Institute Genome Sequencing Center for Infectious Disease"/>
            <person name="Wu L."/>
            <person name="Ma J."/>
        </authorList>
    </citation>
    <scope>NUCLEOTIDE SEQUENCE [LARGE SCALE GENOMIC DNA]</scope>
    <source>
        <strain evidence="3">JCM 31202</strain>
    </source>
</reference>
<accession>A0ABW3F4E5</accession>